<protein>
    <recommendedName>
        <fullName evidence="7">Rhodopsin domain-containing protein</fullName>
    </recommendedName>
</protein>
<feature type="transmembrane region" description="Helical" evidence="6">
    <location>
        <begin position="179"/>
        <end position="209"/>
    </location>
</feature>
<evidence type="ECO:0000259" key="7">
    <source>
        <dbReference type="Pfam" id="PF20684"/>
    </source>
</evidence>
<feature type="transmembrane region" description="Helical" evidence="6">
    <location>
        <begin position="63"/>
        <end position="86"/>
    </location>
</feature>
<comment type="similarity">
    <text evidence="5">Belongs to the SAT4 family.</text>
</comment>
<organism evidence="8 9">
    <name type="scientific">Apiospora saccharicola</name>
    <dbReference type="NCBI Taxonomy" id="335842"/>
    <lineage>
        <taxon>Eukaryota</taxon>
        <taxon>Fungi</taxon>
        <taxon>Dikarya</taxon>
        <taxon>Ascomycota</taxon>
        <taxon>Pezizomycotina</taxon>
        <taxon>Sordariomycetes</taxon>
        <taxon>Xylariomycetidae</taxon>
        <taxon>Amphisphaeriales</taxon>
        <taxon>Apiosporaceae</taxon>
        <taxon>Apiospora</taxon>
    </lineage>
</organism>
<keyword evidence="9" id="KW-1185">Reference proteome</keyword>
<feature type="transmembrane region" description="Helical" evidence="6">
    <location>
        <begin position="32"/>
        <end position="51"/>
    </location>
</feature>
<evidence type="ECO:0000313" key="8">
    <source>
        <dbReference type="EMBL" id="KAK8046080.1"/>
    </source>
</evidence>
<dbReference type="EMBL" id="JAQQWM010000009">
    <property type="protein sequence ID" value="KAK8046080.1"/>
    <property type="molecule type" value="Genomic_DNA"/>
</dbReference>
<accession>A0ABR1THI2</accession>
<evidence type="ECO:0000256" key="4">
    <source>
        <dbReference type="ARBA" id="ARBA00023136"/>
    </source>
</evidence>
<feature type="transmembrane region" description="Helical" evidence="6">
    <location>
        <begin position="135"/>
        <end position="159"/>
    </location>
</feature>
<keyword evidence="4 6" id="KW-0472">Membrane</keyword>
<dbReference type="PANTHER" id="PTHR33048">
    <property type="entry name" value="PTH11-LIKE INTEGRAL MEMBRANE PROTEIN (AFU_ORTHOLOGUE AFUA_5G11245)"/>
    <property type="match status" value="1"/>
</dbReference>
<evidence type="ECO:0000256" key="1">
    <source>
        <dbReference type="ARBA" id="ARBA00004141"/>
    </source>
</evidence>
<proteinExistence type="inferred from homology"/>
<comment type="caution">
    <text evidence="8">The sequence shown here is derived from an EMBL/GenBank/DDBJ whole genome shotgun (WGS) entry which is preliminary data.</text>
</comment>
<reference evidence="8 9" key="1">
    <citation type="submission" date="2023-01" db="EMBL/GenBank/DDBJ databases">
        <title>Analysis of 21 Apiospora genomes using comparative genomics revels a genus with tremendous synthesis potential of carbohydrate active enzymes and secondary metabolites.</title>
        <authorList>
            <person name="Sorensen T."/>
        </authorList>
    </citation>
    <scope>NUCLEOTIDE SEQUENCE [LARGE SCALE GENOMIC DNA]</scope>
    <source>
        <strain evidence="8 9">CBS 83171</strain>
    </source>
</reference>
<dbReference type="Proteomes" id="UP001446871">
    <property type="component" value="Unassembled WGS sequence"/>
</dbReference>
<sequence>MRIPELTSMSDPTILPRNDAAKDPAPVVNGSLWMMTAVAMLFLAVRLWIKVSRRCGLWWDDGVLALSWATLVVNNALISALVSLGFGTGRPYTTHMTIMLAVSAIMTPLARIWSKTSFALTLLRVLDDKDRFQRLFIWFIIASMHILSILYIVMAWRSICETADHENGEAVGRIKGPCVPLATVLAIQISNVALSAFMDFALALFPWLIIWKLQMRMQEKIGTAVAMSLGILSYYYFRAGVFAILQIKAMITLAGPGYSECKSVIDLLRLSSRSLPPSFFSFYLLFARHLVTGKLAQLSIVASAEPTITIVAASIPVLRILLRDLYHKPTLVEVRAHGVSSKADLRRTSTKIDSVPDLPRGIMHKTEVDIEYSRQSSYSVRNMRGPGYELEEWKIG</sequence>
<evidence type="ECO:0000256" key="2">
    <source>
        <dbReference type="ARBA" id="ARBA00022692"/>
    </source>
</evidence>
<evidence type="ECO:0000256" key="5">
    <source>
        <dbReference type="ARBA" id="ARBA00038359"/>
    </source>
</evidence>
<dbReference type="InterPro" id="IPR052337">
    <property type="entry name" value="SAT4-like"/>
</dbReference>
<evidence type="ECO:0000313" key="9">
    <source>
        <dbReference type="Proteomes" id="UP001446871"/>
    </source>
</evidence>
<dbReference type="Pfam" id="PF20684">
    <property type="entry name" value="Fung_rhodopsin"/>
    <property type="match status" value="1"/>
</dbReference>
<feature type="transmembrane region" description="Helical" evidence="6">
    <location>
        <begin position="221"/>
        <end position="237"/>
    </location>
</feature>
<dbReference type="InterPro" id="IPR049326">
    <property type="entry name" value="Rhodopsin_dom_fungi"/>
</dbReference>
<dbReference type="PANTHER" id="PTHR33048:SF42">
    <property type="entry name" value="INTEGRAL MEMBRANE PROTEIN"/>
    <property type="match status" value="1"/>
</dbReference>
<feature type="domain" description="Rhodopsin" evidence="7">
    <location>
        <begin position="45"/>
        <end position="233"/>
    </location>
</feature>
<comment type="subcellular location">
    <subcellularLocation>
        <location evidence="1">Membrane</location>
        <topology evidence="1">Multi-pass membrane protein</topology>
    </subcellularLocation>
</comment>
<evidence type="ECO:0000256" key="6">
    <source>
        <dbReference type="SAM" id="Phobius"/>
    </source>
</evidence>
<feature type="transmembrane region" description="Helical" evidence="6">
    <location>
        <begin position="92"/>
        <end position="114"/>
    </location>
</feature>
<keyword evidence="3 6" id="KW-1133">Transmembrane helix</keyword>
<keyword evidence="2 6" id="KW-0812">Transmembrane</keyword>
<gene>
    <name evidence="8" type="ORF">PG996_014144</name>
</gene>
<name>A0ABR1THI2_9PEZI</name>
<evidence type="ECO:0000256" key="3">
    <source>
        <dbReference type="ARBA" id="ARBA00022989"/>
    </source>
</evidence>